<protein>
    <submittedName>
        <fullName evidence="3">Uncharacterized protein</fullName>
    </submittedName>
</protein>
<proteinExistence type="predicted"/>
<gene>
    <name evidence="3" type="ORF">CKY47_00360</name>
</gene>
<keyword evidence="2" id="KW-0812">Transmembrane</keyword>
<keyword evidence="4" id="KW-1185">Reference proteome</keyword>
<comment type="caution">
    <text evidence="3">The sequence shown here is derived from an EMBL/GenBank/DDBJ whole genome shotgun (WGS) entry which is preliminary data.</text>
</comment>
<feature type="region of interest" description="Disordered" evidence="1">
    <location>
        <begin position="117"/>
        <end position="199"/>
    </location>
</feature>
<keyword evidence="2" id="KW-1133">Transmembrane helix</keyword>
<feature type="compositionally biased region" description="Polar residues" evidence="1">
    <location>
        <begin position="122"/>
        <end position="134"/>
    </location>
</feature>
<keyword evidence="2" id="KW-0472">Membrane</keyword>
<organism evidence="3 4">
    <name type="scientific">Saccharothrix yanglingensis</name>
    <dbReference type="NCBI Taxonomy" id="659496"/>
    <lineage>
        <taxon>Bacteria</taxon>
        <taxon>Bacillati</taxon>
        <taxon>Actinomycetota</taxon>
        <taxon>Actinomycetes</taxon>
        <taxon>Pseudonocardiales</taxon>
        <taxon>Pseudonocardiaceae</taxon>
        <taxon>Saccharothrix</taxon>
    </lineage>
</organism>
<evidence type="ECO:0000256" key="2">
    <source>
        <dbReference type="SAM" id="Phobius"/>
    </source>
</evidence>
<dbReference type="RefSeq" id="WP_306743562.1">
    <property type="nucleotide sequence ID" value="NZ_NSDM01000001.1"/>
</dbReference>
<feature type="transmembrane region" description="Helical" evidence="2">
    <location>
        <begin position="74"/>
        <end position="93"/>
    </location>
</feature>
<evidence type="ECO:0000256" key="1">
    <source>
        <dbReference type="SAM" id="MobiDB-lite"/>
    </source>
</evidence>
<evidence type="ECO:0000313" key="4">
    <source>
        <dbReference type="Proteomes" id="UP001225605"/>
    </source>
</evidence>
<reference evidence="3 4" key="1">
    <citation type="submission" date="2017-06" db="EMBL/GenBank/DDBJ databases">
        <title>Cultured bacterium strain Saccharothrix yanglingensis Hhs.015.</title>
        <authorList>
            <person name="Xia Y."/>
        </authorList>
    </citation>
    <scope>NUCLEOTIDE SEQUENCE [LARGE SCALE GENOMIC DNA]</scope>
    <source>
        <strain evidence="3 4">Hhs.015</strain>
    </source>
</reference>
<name>A0ABU0WRT1_9PSEU</name>
<sequence>MDIGEQERSGRHRVDDRVVVRLPDVGDPPSAAALSLPAQRARDPFVDTDAVGLRKFDIGLVPASVTPPRTWRRAAWFAVLSSAAVLVGLAAVASELVGPVGPAERIGMPGYPTDVPLLTRFPSGTPSTAGTTAVPTPDRRTAPGPRVDVLRTGSGDGSPEDRGGKPGGPPGSRPGGRTPDVTVLPSSAPGVTTVPGDSAPLVDAEDVATLTERFYEEAARNAGTAVAMVSAAFRPDARALLEQRYADVSLVEVKQISVDPARGTTTSTILVTRADGSTSTERWELVFTTGDEPLIAAERPAGSA</sequence>
<dbReference type="Proteomes" id="UP001225605">
    <property type="component" value="Unassembled WGS sequence"/>
</dbReference>
<evidence type="ECO:0000313" key="3">
    <source>
        <dbReference type="EMBL" id="MDQ2582462.1"/>
    </source>
</evidence>
<accession>A0ABU0WRT1</accession>
<dbReference type="EMBL" id="NSDM01000001">
    <property type="protein sequence ID" value="MDQ2582462.1"/>
    <property type="molecule type" value="Genomic_DNA"/>
</dbReference>